<dbReference type="STRING" id="1754190.A0A1Y2CXF5"/>
<proteinExistence type="predicted"/>
<gene>
    <name evidence="2" type="ORF">LY90DRAFT_670565</name>
</gene>
<feature type="transmembrane region" description="Helical" evidence="1">
    <location>
        <begin position="528"/>
        <end position="550"/>
    </location>
</feature>
<dbReference type="OrthoDB" id="10437227at2759"/>
<evidence type="ECO:0000313" key="2">
    <source>
        <dbReference type="EMBL" id="ORY51700.1"/>
    </source>
</evidence>
<name>A0A1Y2CXF5_9FUNG</name>
<feature type="transmembrane region" description="Helical" evidence="1">
    <location>
        <begin position="570"/>
        <end position="594"/>
    </location>
</feature>
<dbReference type="SUPFAM" id="SSF53850">
    <property type="entry name" value="Periplasmic binding protein-like II"/>
    <property type="match status" value="1"/>
</dbReference>
<keyword evidence="1" id="KW-0812">Transmembrane</keyword>
<feature type="transmembrane region" description="Helical" evidence="1">
    <location>
        <begin position="635"/>
        <end position="663"/>
    </location>
</feature>
<feature type="transmembrane region" description="Helical" evidence="1">
    <location>
        <begin position="459"/>
        <end position="478"/>
    </location>
</feature>
<feature type="transmembrane region" description="Helical" evidence="1">
    <location>
        <begin position="12"/>
        <end position="32"/>
    </location>
</feature>
<comment type="caution">
    <text evidence="2">The sequence shown here is derived from an EMBL/GenBank/DDBJ whole genome shotgun (WGS) entry which is preliminary data.</text>
</comment>
<organism evidence="2 3">
    <name type="scientific">Neocallimastix californiae</name>
    <dbReference type="NCBI Taxonomy" id="1754190"/>
    <lineage>
        <taxon>Eukaryota</taxon>
        <taxon>Fungi</taxon>
        <taxon>Fungi incertae sedis</taxon>
        <taxon>Chytridiomycota</taxon>
        <taxon>Chytridiomycota incertae sedis</taxon>
        <taxon>Neocallimastigomycetes</taxon>
        <taxon>Neocallimastigales</taxon>
        <taxon>Neocallimastigaceae</taxon>
        <taxon>Neocallimastix</taxon>
    </lineage>
</organism>
<dbReference type="EMBL" id="MCOG01000095">
    <property type="protein sequence ID" value="ORY51700.1"/>
    <property type="molecule type" value="Genomic_DNA"/>
</dbReference>
<accession>A0A1Y2CXF5</accession>
<keyword evidence="1" id="KW-1133">Transmembrane helix</keyword>
<protein>
    <submittedName>
        <fullName evidence="2">Periplasmic binding protein-like II</fullName>
    </submittedName>
</protein>
<keyword evidence="3" id="KW-1185">Reference proteome</keyword>
<feature type="transmembrane region" description="Helical" evidence="1">
    <location>
        <begin position="606"/>
        <end position="629"/>
    </location>
</feature>
<dbReference type="Proteomes" id="UP000193920">
    <property type="component" value="Unassembled WGS sequence"/>
</dbReference>
<feature type="transmembrane region" description="Helical" evidence="1">
    <location>
        <begin position="490"/>
        <end position="508"/>
    </location>
</feature>
<keyword evidence="1" id="KW-0472">Membrane</keyword>
<sequence>MKMKIIDIISFFILFIECLNAINVNLIVFSFYNYSDIYPIIKREFNNYSKLNNLNIDLNFILFSEKNTTLGRDYYASTIDLLLKKKSKKYDLYVFDSLYTRRYSPYLIDLKEWISKEHLDLYISGDATKICIYNDKWVGLPIFIKYMVLYSNISYLKKYNKNIPLSWDELLETGNYILQKEQQLNNNNIIGYNGFFPKDENTMCSLYQLIYSYRDNKNSSFPELISQNSINALNMMKDIRNTLSSNEIFKSDESFNSKILLDNTILFSNYWDIYGIPNYNITTFPGRNKDLNGSCLRGFNIGISKYISNDKKKASLEVLKFITSEKVQKNIIIKKFHVYTGLTSLYDDDEVCLYIDCQLIKKVQSINTPSFITNNYDAYSVKVINLFHKFLDGNLSAYDTLTKINDITKIYYFSITSNLFSLVIFISFMIAFFLILFSTVIICIPKFKPYFKFLSKDLWIIYIIGSLSLICSEVSKFGRMTLFKCHLCQAMLTVGYTMIMIPLLYKLIINFPQVNKYSEWIKCRKNFFIYTIIFIEILLNILLFISPFTLKNIYNENSRNFSKCKLIETFGRFILWCQVSTKVIIYLCIIFLLFLEWNIKETSNDIRAFTINMGLDGVLLLLFLILSFISINSYVIYYSLHTCVILLFIITNHTYIFIIRIWFYASNKEKTMEDKLVDKLFNNNNNSQAVDVLKTFEIDDPEHDNKTSKSLNKLPIQYEIRYLFIIVL</sequence>
<feature type="transmembrane region" description="Helical" evidence="1">
    <location>
        <begin position="419"/>
        <end position="447"/>
    </location>
</feature>
<evidence type="ECO:0000256" key="1">
    <source>
        <dbReference type="SAM" id="Phobius"/>
    </source>
</evidence>
<reference evidence="2 3" key="1">
    <citation type="submission" date="2016-08" db="EMBL/GenBank/DDBJ databases">
        <title>A Parts List for Fungal Cellulosomes Revealed by Comparative Genomics.</title>
        <authorList>
            <consortium name="DOE Joint Genome Institute"/>
            <person name="Haitjema C.H."/>
            <person name="Gilmore S.P."/>
            <person name="Henske J.K."/>
            <person name="Solomon K.V."/>
            <person name="De Groot R."/>
            <person name="Kuo A."/>
            <person name="Mondo S.J."/>
            <person name="Salamov A.A."/>
            <person name="Labutti K."/>
            <person name="Zhao Z."/>
            <person name="Chiniquy J."/>
            <person name="Barry K."/>
            <person name="Brewer H.M."/>
            <person name="Purvine S.O."/>
            <person name="Wright A.T."/>
            <person name="Boxma B."/>
            <person name="Van Alen T."/>
            <person name="Hackstein J.H."/>
            <person name="Baker S.E."/>
            <person name="Grigoriev I.V."/>
            <person name="O'Malley M.A."/>
        </authorList>
    </citation>
    <scope>NUCLEOTIDE SEQUENCE [LARGE SCALE GENOMIC DNA]</scope>
    <source>
        <strain evidence="2 3">G1</strain>
    </source>
</reference>
<dbReference type="AlphaFoldDB" id="A0A1Y2CXF5"/>
<evidence type="ECO:0000313" key="3">
    <source>
        <dbReference type="Proteomes" id="UP000193920"/>
    </source>
</evidence>
<dbReference type="Gene3D" id="3.40.190.10">
    <property type="entry name" value="Periplasmic binding protein-like II"/>
    <property type="match status" value="2"/>
</dbReference>